<evidence type="ECO:0000313" key="1">
    <source>
        <dbReference type="EMBL" id="WAA10038.1"/>
    </source>
</evidence>
<dbReference type="EMBL" id="CP106878">
    <property type="protein sequence ID" value="WAA10038.1"/>
    <property type="molecule type" value="Genomic_DNA"/>
</dbReference>
<dbReference type="AlphaFoldDB" id="A0A9E8RWG5"/>
<dbReference type="Proteomes" id="UP001164718">
    <property type="component" value="Chromosome"/>
</dbReference>
<evidence type="ECO:0000313" key="2">
    <source>
        <dbReference type="Proteomes" id="UP001164718"/>
    </source>
</evidence>
<organism evidence="1 2">
    <name type="scientific">Fervidibacillus albus</name>
    <dbReference type="NCBI Taxonomy" id="2980026"/>
    <lineage>
        <taxon>Bacteria</taxon>
        <taxon>Bacillati</taxon>
        <taxon>Bacillota</taxon>
        <taxon>Bacilli</taxon>
        <taxon>Bacillales</taxon>
        <taxon>Bacillaceae</taxon>
        <taxon>Fervidibacillus</taxon>
    </lineage>
</organism>
<keyword evidence="2" id="KW-1185">Reference proteome</keyword>
<reference evidence="1" key="1">
    <citation type="submission" date="2022-09" db="EMBL/GenBank/DDBJ databases">
        <title>Complete Genomes of Fervidibacillus albus and Fervidibacillus halotolerans isolated from tidal flat sediments.</title>
        <authorList>
            <person name="Kwon K.K."/>
            <person name="Yang S.-H."/>
            <person name="Park M.J."/>
            <person name="Oh H.-M."/>
        </authorList>
    </citation>
    <scope>NUCLEOTIDE SEQUENCE</scope>
    <source>
        <strain evidence="1">MEBiC13591</strain>
    </source>
</reference>
<dbReference type="KEGG" id="faf:OE104_01310"/>
<name>A0A9E8RWG5_9BACI</name>
<accession>A0A9E8RWG5</accession>
<protein>
    <submittedName>
        <fullName evidence="1">Holin</fullName>
    </submittedName>
</protein>
<proteinExistence type="predicted"/>
<dbReference type="RefSeq" id="WP_275417820.1">
    <property type="nucleotide sequence ID" value="NZ_CP106878.1"/>
</dbReference>
<gene>
    <name evidence="1" type="ORF">OE104_01310</name>
</gene>
<sequence>MFELAFLISIVTALTEVVKRFGWVKKNYLPAVSLIFGMVASFTYVNAETIREKVMYGLIIGLSASGLFDQTKMITKKDEIPTNGK</sequence>